<protein>
    <submittedName>
        <fullName evidence="1">Uncharacterized protein</fullName>
    </submittedName>
</protein>
<reference evidence="1 2" key="1">
    <citation type="submission" date="2019-04" db="EMBL/GenBank/DDBJ databases">
        <title>Niastella caeni sp. nov., isolated from activated sludge.</title>
        <authorList>
            <person name="Sheng M."/>
        </authorList>
    </citation>
    <scope>NUCLEOTIDE SEQUENCE [LARGE SCALE GENOMIC DNA]</scope>
    <source>
        <strain evidence="1 2">HX-2-15</strain>
    </source>
</reference>
<dbReference type="Gene3D" id="3.30.70.80">
    <property type="entry name" value="Peptidase S8 propeptide/proteinase inhibitor I9"/>
    <property type="match status" value="1"/>
</dbReference>
<accession>A0A4S8H7C3</accession>
<name>A0A4S8H7C3_9BACT</name>
<dbReference type="InterPro" id="IPR037045">
    <property type="entry name" value="S8pro/Inhibitor_I9_sf"/>
</dbReference>
<dbReference type="Proteomes" id="UP000306918">
    <property type="component" value="Unassembled WGS sequence"/>
</dbReference>
<comment type="caution">
    <text evidence="1">The sequence shown here is derived from an EMBL/GenBank/DDBJ whole genome shotgun (WGS) entry which is preliminary data.</text>
</comment>
<proteinExistence type="predicted"/>
<organism evidence="1 2">
    <name type="scientific">Niastella caeni</name>
    <dbReference type="NCBI Taxonomy" id="2569763"/>
    <lineage>
        <taxon>Bacteria</taxon>
        <taxon>Pseudomonadati</taxon>
        <taxon>Bacteroidota</taxon>
        <taxon>Chitinophagia</taxon>
        <taxon>Chitinophagales</taxon>
        <taxon>Chitinophagaceae</taxon>
        <taxon>Niastella</taxon>
    </lineage>
</organism>
<dbReference type="EMBL" id="STFF01000015">
    <property type="protein sequence ID" value="THU30740.1"/>
    <property type="molecule type" value="Genomic_DNA"/>
</dbReference>
<gene>
    <name evidence="1" type="ORF">FAM09_29510</name>
</gene>
<dbReference type="OrthoDB" id="9886295at2"/>
<keyword evidence="2" id="KW-1185">Reference proteome</keyword>
<dbReference type="AlphaFoldDB" id="A0A4S8H7C3"/>
<evidence type="ECO:0000313" key="1">
    <source>
        <dbReference type="EMBL" id="THU30740.1"/>
    </source>
</evidence>
<evidence type="ECO:0000313" key="2">
    <source>
        <dbReference type="Proteomes" id="UP000306918"/>
    </source>
</evidence>
<dbReference type="SUPFAM" id="SSF54897">
    <property type="entry name" value="Protease propeptides/inhibitors"/>
    <property type="match status" value="1"/>
</dbReference>
<sequence length="73" mass="7898">MNKQYLLSLAPGQDTNDVQAIKAQLKNLNIELVNDLGEVNVLVVKIPGNEALKKVQQIKGVAAVEEDTDVDAL</sequence>
<dbReference type="RefSeq" id="WP_136580772.1">
    <property type="nucleotide sequence ID" value="NZ_STFF01000015.1"/>
</dbReference>